<gene>
    <name evidence="1" type="ORF">Patl1_33956</name>
</gene>
<sequence length="255" mass="28122">MHIIFLCIYNNSMNSNKSPICVHDLQKTLLSSQGIISFFDAPLMASKGEQNLLQAPCFIGLHDDDNNNNKKKHAIAKQEDHNWMIMHRDDDDHEDAYTNMSSSSSSSSLGDSSITNSHGSTSSSDLVDDASSSSHSSSNSNNGPLFEFSDLMAQLPIKRGLSKFFQGKSQSFTSLSRVKSIEDLAKKESPYRKKMKTCKSYAGGLDSHKSYVLDPKATISKKSSRSSFSSLSFPGRRISFLANSRPPPAPVQKHF</sequence>
<evidence type="ECO:0000313" key="1">
    <source>
        <dbReference type="EMBL" id="KAJ0075421.1"/>
    </source>
</evidence>
<reference evidence="2" key="1">
    <citation type="journal article" date="2023" name="G3 (Bethesda)">
        <title>Genome assembly and association tests identify interacting loci associated with vigor, precocity, and sex in interspecific pistachio rootstocks.</title>
        <authorList>
            <person name="Palmer W."/>
            <person name="Jacygrad E."/>
            <person name="Sagayaradj S."/>
            <person name="Cavanaugh K."/>
            <person name="Han R."/>
            <person name="Bertier L."/>
            <person name="Beede B."/>
            <person name="Kafkas S."/>
            <person name="Golino D."/>
            <person name="Preece J."/>
            <person name="Michelmore R."/>
        </authorList>
    </citation>
    <scope>NUCLEOTIDE SEQUENCE [LARGE SCALE GENOMIC DNA]</scope>
</reference>
<proteinExistence type="predicted"/>
<dbReference type="EMBL" id="CM047910">
    <property type="protein sequence ID" value="KAJ0075421.1"/>
    <property type="molecule type" value="Genomic_DNA"/>
</dbReference>
<protein>
    <submittedName>
        <fullName evidence="1">Uncharacterized protein</fullName>
    </submittedName>
</protein>
<organism evidence="1 2">
    <name type="scientific">Pistacia atlantica</name>
    <dbReference type="NCBI Taxonomy" id="434234"/>
    <lineage>
        <taxon>Eukaryota</taxon>
        <taxon>Viridiplantae</taxon>
        <taxon>Streptophyta</taxon>
        <taxon>Embryophyta</taxon>
        <taxon>Tracheophyta</taxon>
        <taxon>Spermatophyta</taxon>
        <taxon>Magnoliopsida</taxon>
        <taxon>eudicotyledons</taxon>
        <taxon>Gunneridae</taxon>
        <taxon>Pentapetalae</taxon>
        <taxon>rosids</taxon>
        <taxon>malvids</taxon>
        <taxon>Sapindales</taxon>
        <taxon>Anacardiaceae</taxon>
        <taxon>Pistacia</taxon>
    </lineage>
</organism>
<dbReference type="Proteomes" id="UP001164250">
    <property type="component" value="Chromosome 15"/>
</dbReference>
<comment type="caution">
    <text evidence="1">The sequence shown here is derived from an EMBL/GenBank/DDBJ whole genome shotgun (WGS) entry which is preliminary data.</text>
</comment>
<name>A0ACC0ZTV9_9ROSI</name>
<evidence type="ECO:0000313" key="2">
    <source>
        <dbReference type="Proteomes" id="UP001164250"/>
    </source>
</evidence>
<keyword evidence="2" id="KW-1185">Reference proteome</keyword>
<accession>A0ACC0ZTV9</accession>